<feature type="transmembrane region" description="Helical" evidence="6">
    <location>
        <begin position="130"/>
        <end position="153"/>
    </location>
</feature>
<comment type="subcellular location">
    <subcellularLocation>
        <location evidence="1">Cell membrane</location>
        <topology evidence="1">Multi-pass membrane protein</topology>
    </subcellularLocation>
</comment>
<dbReference type="RefSeq" id="WP_126693445.1">
    <property type="nucleotide sequence ID" value="NZ_RXOF01000006.1"/>
</dbReference>
<gene>
    <name evidence="7" type="ORF">EJV47_12240</name>
</gene>
<dbReference type="EMBL" id="RXOF01000006">
    <property type="protein sequence ID" value="RTQ49586.1"/>
    <property type="molecule type" value="Genomic_DNA"/>
</dbReference>
<keyword evidence="8" id="KW-1185">Reference proteome</keyword>
<evidence type="ECO:0000313" key="8">
    <source>
        <dbReference type="Proteomes" id="UP000282184"/>
    </source>
</evidence>
<dbReference type="InterPro" id="IPR050833">
    <property type="entry name" value="Poly_Biosynth_Transport"/>
</dbReference>
<keyword evidence="5 6" id="KW-0472">Membrane</keyword>
<sequence>MIRRILFTFTTRLGSALLNFGIVWLTARWLGATGRGQVSLFVTDTSALLLFIGLVGGSSLMYLVPRRNLWHLLAPAYCWAAAVCLAGTAAVWLWRDTGPAYAAFLLANTLLQAFGSINQLLLLGRRHERLFNALTLVQGLLLGGGLLVGLFGLHWREPAAYYAASVLMFGLIWLLTWPALLRQADRPGGARRRWRATARELARHSRGAHFSNIVAFANYRLSYYLIEDWSGTAAVGVLSVGVALAEAIWLIPRSISQVQYVDIIHRADGRAAAQGTARALRLTLLLTTLAVAVLTLLPAALLQAVFGPEFGGAQRIIVLLAPGVVAYSGAMQLSAYFAGLARYRVNNLATLLGLGVTVAACALLIPRFGPAGAALATSLCYLASTLWLLRAFRRASGMSLLQALLPQRSDVAGLRLPGRNKGQ</sequence>
<reference evidence="7 8" key="1">
    <citation type="submission" date="2018-12" db="EMBL/GenBank/DDBJ databases">
        <title>Hymenobacter gummosus sp. nov., isolated from a spring.</title>
        <authorList>
            <person name="Nie L."/>
        </authorList>
    </citation>
    <scope>NUCLEOTIDE SEQUENCE [LARGE SCALE GENOMIC DNA]</scope>
    <source>
        <strain evidence="7 8">KCTC 52166</strain>
    </source>
</reference>
<dbReference type="GO" id="GO:0005886">
    <property type="term" value="C:plasma membrane"/>
    <property type="evidence" value="ECO:0007669"/>
    <property type="project" value="UniProtKB-SubCell"/>
</dbReference>
<feature type="transmembrane region" description="Helical" evidence="6">
    <location>
        <begin position="76"/>
        <end position="94"/>
    </location>
</feature>
<feature type="transmembrane region" description="Helical" evidence="6">
    <location>
        <begin position="316"/>
        <end position="338"/>
    </location>
</feature>
<dbReference type="AlphaFoldDB" id="A0A3S0JA04"/>
<comment type="caution">
    <text evidence="7">The sequence shown here is derived from an EMBL/GenBank/DDBJ whole genome shotgun (WGS) entry which is preliminary data.</text>
</comment>
<keyword evidence="2" id="KW-1003">Cell membrane</keyword>
<dbReference type="Proteomes" id="UP000282184">
    <property type="component" value="Unassembled WGS sequence"/>
</dbReference>
<feature type="transmembrane region" description="Helical" evidence="6">
    <location>
        <begin position="159"/>
        <end position="180"/>
    </location>
</feature>
<feature type="transmembrane region" description="Helical" evidence="6">
    <location>
        <begin position="282"/>
        <end position="304"/>
    </location>
</feature>
<accession>A0A3S0JA04</accession>
<name>A0A3S0JA04_9BACT</name>
<evidence type="ECO:0000313" key="7">
    <source>
        <dbReference type="EMBL" id="RTQ49586.1"/>
    </source>
</evidence>
<evidence type="ECO:0000256" key="1">
    <source>
        <dbReference type="ARBA" id="ARBA00004651"/>
    </source>
</evidence>
<evidence type="ECO:0000256" key="2">
    <source>
        <dbReference type="ARBA" id="ARBA00022475"/>
    </source>
</evidence>
<dbReference type="PANTHER" id="PTHR30250">
    <property type="entry name" value="PST FAMILY PREDICTED COLANIC ACID TRANSPORTER"/>
    <property type="match status" value="1"/>
</dbReference>
<feature type="transmembrane region" description="Helical" evidence="6">
    <location>
        <begin position="47"/>
        <end position="64"/>
    </location>
</feature>
<proteinExistence type="predicted"/>
<feature type="transmembrane region" description="Helical" evidence="6">
    <location>
        <begin position="100"/>
        <end position="123"/>
    </location>
</feature>
<feature type="transmembrane region" description="Helical" evidence="6">
    <location>
        <begin position="5"/>
        <end position="27"/>
    </location>
</feature>
<keyword evidence="4 6" id="KW-1133">Transmembrane helix</keyword>
<dbReference type="PANTHER" id="PTHR30250:SF11">
    <property type="entry name" value="O-ANTIGEN TRANSPORTER-RELATED"/>
    <property type="match status" value="1"/>
</dbReference>
<dbReference type="OrthoDB" id="870113at2"/>
<keyword evidence="3 6" id="KW-0812">Transmembrane</keyword>
<evidence type="ECO:0000256" key="4">
    <source>
        <dbReference type="ARBA" id="ARBA00022989"/>
    </source>
</evidence>
<feature type="transmembrane region" description="Helical" evidence="6">
    <location>
        <begin position="371"/>
        <end position="389"/>
    </location>
</feature>
<evidence type="ECO:0000256" key="3">
    <source>
        <dbReference type="ARBA" id="ARBA00022692"/>
    </source>
</evidence>
<evidence type="ECO:0000256" key="5">
    <source>
        <dbReference type="ARBA" id="ARBA00023136"/>
    </source>
</evidence>
<organism evidence="7 8">
    <name type="scientific">Hymenobacter gummosus</name>
    <dbReference type="NCBI Taxonomy" id="1776032"/>
    <lineage>
        <taxon>Bacteria</taxon>
        <taxon>Pseudomonadati</taxon>
        <taxon>Bacteroidota</taxon>
        <taxon>Cytophagia</taxon>
        <taxon>Cytophagales</taxon>
        <taxon>Hymenobacteraceae</taxon>
        <taxon>Hymenobacter</taxon>
    </lineage>
</organism>
<feature type="transmembrane region" description="Helical" evidence="6">
    <location>
        <begin position="345"/>
        <end position="365"/>
    </location>
</feature>
<evidence type="ECO:0000256" key="6">
    <source>
        <dbReference type="SAM" id="Phobius"/>
    </source>
</evidence>
<protein>
    <submittedName>
        <fullName evidence="7">Uncharacterized protein</fullName>
    </submittedName>
</protein>